<dbReference type="CDD" id="cd09754">
    <property type="entry name" value="Cas8a1_I-A"/>
    <property type="match status" value="1"/>
</dbReference>
<dbReference type="PATRIC" id="fig|1261.5.peg.1099"/>
<evidence type="ECO:0000313" key="2">
    <source>
        <dbReference type="EMBL" id="KXI12129.1"/>
    </source>
</evidence>
<gene>
    <name evidence="2" type="ORF">HMPREF3195_01098</name>
</gene>
<evidence type="ECO:0000313" key="3">
    <source>
        <dbReference type="Proteomes" id="UP000070326"/>
    </source>
</evidence>
<proteinExistence type="predicted"/>
<dbReference type="EMBL" id="LSQZ01000059">
    <property type="protein sequence ID" value="KXI12129.1"/>
    <property type="molecule type" value="Genomic_DNA"/>
</dbReference>
<dbReference type="AlphaFoldDB" id="A0A135YRS9"/>
<dbReference type="InterPro" id="IPR019121">
    <property type="entry name" value="CRISPR-assoc_CXXC-CXXC_dom"/>
</dbReference>
<dbReference type="STRING" id="1261.HMPREF3195_01098"/>
<dbReference type="RefSeq" id="WP_081097429.1">
    <property type="nucleotide sequence ID" value="NZ_KQ961825.1"/>
</dbReference>
<dbReference type="Pfam" id="PF09706">
    <property type="entry name" value="Cas_CXXC_CXXC"/>
    <property type="match status" value="1"/>
</dbReference>
<protein>
    <submittedName>
        <fullName evidence="2">CRISPR-associated cxxc_cxxc protein Cst1</fullName>
    </submittedName>
</protein>
<dbReference type="Proteomes" id="UP000070326">
    <property type="component" value="Unassembled WGS sequence"/>
</dbReference>
<feature type="domain" description="CRISPR-associated protein CXXC-CXXC" evidence="1">
    <location>
        <begin position="199"/>
        <end position="260"/>
    </location>
</feature>
<sequence length="534" mass="62612">MEDKKLNRFINHEIIFPSVYLENFTEKYYTYLIDTYIEQISYGRIIRFKEYANRVLDMEDDEIDEKVFEIINDYIKNVLKYYLKSASYKSAFDLIDGSANVVNKAMSIEQVKKTNKDIDLDVKNKIKDVCEKIIDIIDTLEENQYKKYLAGKNVIYTYIKRNWNGVSILNAQVKEKDIYREFDNYFVKPAILYLNEEKSKFKYTCYTCGSKIKDLKTNLSFVNGMGFDVARKSSHVWNFQNDIGICELCKLIYACMPAGFVYGFDKGIFINSNTSIYALIETNKKLTINMQEEINKNEGSSTYKSIVEAITSRGIEGSKFELADIQVVFYEKEKYVFNMLHKNILELIDNSSEKLKNLKKGCFKENKSYIYLYETTVRQILDNKNMFLWIDKLIRYSITNKADCYYQMGHVLNILEINFEYLKEVGEMGNSKYLIYKMKDSGNDIRVAYYGKGVEHKLLGISHQILNALKTSNTSQFMDVMIRMYMYVKKEIPKEVINCLKTDEEFKVYGYAFLLGLNGSLSEKQENLESKDEN</sequence>
<accession>A0A135YRS9</accession>
<dbReference type="InterPro" id="IPR010180">
    <property type="entry name" value="CRISPR-assoc_prot_CXXC-CXXC"/>
</dbReference>
<comment type="caution">
    <text evidence="2">The sequence shown here is derived from an EMBL/GenBank/DDBJ whole genome shotgun (WGS) entry which is preliminary data.</text>
</comment>
<name>A0A135YRS9_9FIRM</name>
<organism evidence="2 3">
    <name type="scientific">Peptostreptococcus anaerobius</name>
    <dbReference type="NCBI Taxonomy" id="1261"/>
    <lineage>
        <taxon>Bacteria</taxon>
        <taxon>Bacillati</taxon>
        <taxon>Bacillota</taxon>
        <taxon>Clostridia</taxon>
        <taxon>Peptostreptococcales</taxon>
        <taxon>Peptostreptococcaceae</taxon>
        <taxon>Peptostreptococcus</taxon>
    </lineage>
</organism>
<evidence type="ECO:0000259" key="1">
    <source>
        <dbReference type="Pfam" id="PF09706"/>
    </source>
</evidence>
<reference evidence="2 3" key="1">
    <citation type="submission" date="2016-02" db="EMBL/GenBank/DDBJ databases">
        <authorList>
            <person name="Wen L."/>
            <person name="He K."/>
            <person name="Yang H."/>
        </authorList>
    </citation>
    <scope>NUCLEOTIDE SEQUENCE [LARGE SCALE GENOMIC DNA]</scope>
    <source>
        <strain evidence="2 3">MJR8628A</strain>
    </source>
</reference>
<dbReference type="NCBIfam" id="TIGR01908">
    <property type="entry name" value="cas_CXXC_CXXC"/>
    <property type="match status" value="1"/>
</dbReference>